<dbReference type="InterPro" id="IPR012338">
    <property type="entry name" value="Beta-lactam/transpept-like"/>
</dbReference>
<accession>A0A5C4MY36</accession>
<dbReference type="GO" id="GO:0006508">
    <property type="term" value="P:proteolysis"/>
    <property type="evidence" value="ECO:0007669"/>
    <property type="project" value="InterPro"/>
</dbReference>
<dbReference type="SUPFAM" id="SSF56601">
    <property type="entry name" value="beta-lactamase/transpeptidase-like"/>
    <property type="match status" value="1"/>
</dbReference>
<dbReference type="Proteomes" id="UP000305887">
    <property type="component" value="Unassembled WGS sequence"/>
</dbReference>
<keyword evidence="2 3" id="KW-0378">Hydrolase</keyword>
<evidence type="ECO:0000256" key="1">
    <source>
        <dbReference type="ARBA" id="ARBA00006096"/>
    </source>
</evidence>
<dbReference type="NCBIfam" id="TIGR00666">
    <property type="entry name" value="PBP4"/>
    <property type="match status" value="1"/>
</dbReference>
<comment type="caution">
    <text evidence="3">The sequence shown here is derived from an EMBL/GenBank/DDBJ whole genome shotgun (WGS) entry which is preliminary data.</text>
</comment>
<dbReference type="EC" id="3.4.16.4" evidence="3"/>
<reference evidence="3 4" key="1">
    <citation type="submission" date="2019-06" db="EMBL/GenBank/DDBJ databases">
        <title>YIM 131921 draft genome.</title>
        <authorList>
            <person name="Jiang L."/>
        </authorList>
    </citation>
    <scope>NUCLEOTIDE SEQUENCE [LARGE SCALE GENOMIC DNA]</scope>
    <source>
        <strain evidence="3 4">YIM 131921</strain>
    </source>
</reference>
<evidence type="ECO:0000256" key="2">
    <source>
        <dbReference type="ARBA" id="ARBA00022801"/>
    </source>
</evidence>
<gene>
    <name evidence="3" type="primary">dacB</name>
    <name evidence="3" type="ORF">FHG66_12610</name>
</gene>
<dbReference type="Gene3D" id="3.40.710.10">
    <property type="entry name" value="DD-peptidase/beta-lactamase superfamily"/>
    <property type="match status" value="2"/>
</dbReference>
<keyword evidence="4" id="KW-1185">Reference proteome</keyword>
<dbReference type="Pfam" id="PF02113">
    <property type="entry name" value="Peptidase_S13"/>
    <property type="match status" value="1"/>
</dbReference>
<evidence type="ECO:0000313" key="4">
    <source>
        <dbReference type="Proteomes" id="UP000305887"/>
    </source>
</evidence>
<dbReference type="PANTHER" id="PTHR30023">
    <property type="entry name" value="D-ALANYL-D-ALANINE CARBOXYPEPTIDASE"/>
    <property type="match status" value="1"/>
</dbReference>
<dbReference type="PRINTS" id="PR00922">
    <property type="entry name" value="DADACBPTASE3"/>
</dbReference>
<dbReference type="PROSITE" id="PS51318">
    <property type="entry name" value="TAT"/>
    <property type="match status" value="1"/>
</dbReference>
<dbReference type="Gene3D" id="3.50.80.20">
    <property type="entry name" value="D-Ala-D-Ala carboxypeptidase C, peptidase S13"/>
    <property type="match status" value="1"/>
</dbReference>
<dbReference type="RefSeq" id="WP_139077289.1">
    <property type="nucleotide sequence ID" value="NZ_VDFU01000014.1"/>
</dbReference>
<keyword evidence="3" id="KW-0121">Carboxypeptidase</keyword>
<evidence type="ECO:0000313" key="3">
    <source>
        <dbReference type="EMBL" id="TNC49001.1"/>
    </source>
</evidence>
<name>A0A5C4MY36_9RHOB</name>
<dbReference type="AlphaFoldDB" id="A0A5C4MY36"/>
<comment type="similarity">
    <text evidence="1">Belongs to the peptidase S13 family.</text>
</comment>
<dbReference type="EMBL" id="VDFU01000014">
    <property type="protein sequence ID" value="TNC49001.1"/>
    <property type="molecule type" value="Genomic_DNA"/>
</dbReference>
<proteinExistence type="inferred from homology"/>
<dbReference type="InterPro" id="IPR006311">
    <property type="entry name" value="TAT_signal"/>
</dbReference>
<protein>
    <submittedName>
        <fullName evidence="3">D-alanyl-D-alanine carboxypeptidase/D-alanyl-D-alanine-endopeptidase</fullName>
        <ecNumber evidence="3">3.4.16.4</ecNumber>
    </submittedName>
</protein>
<dbReference type="PANTHER" id="PTHR30023:SF0">
    <property type="entry name" value="PENICILLIN-SENSITIVE CARBOXYPEPTIDASE A"/>
    <property type="match status" value="1"/>
</dbReference>
<dbReference type="GO" id="GO:0009002">
    <property type="term" value="F:serine-type D-Ala-D-Ala carboxypeptidase activity"/>
    <property type="evidence" value="ECO:0007669"/>
    <property type="project" value="UniProtKB-EC"/>
</dbReference>
<keyword evidence="3" id="KW-0645">Protease</keyword>
<dbReference type="InterPro" id="IPR000667">
    <property type="entry name" value="Peptidase_S13"/>
</dbReference>
<sequence>MEGQGRITRRGLLAGGVSAFAGLAWAEAPTTAPRPLLRSTGAPAPLDDPSDIRPIARTEMADLIRDAGLDGQVSVALVDVATGTLITSHDSHRPLPPASVAKSLTALYALDALGPEHQFGTRLLATGPVTDGRIEGDLILAGGGDPVLSTDQLAGLAFQLAAAGVREVGGFRVWGGALPQLREISADQLPHLGYNPAVSGLNLNFNRVYFEWERAGQDYRIRMEALGDKHRPDVTIAQMRVETRSRPVYTYSQAGPVDLWTVARGQLGDAGSRWLPVRSPALYAGQAFIGLANEQGLVLPPPSEIVALPEGATEIARIESAPLEDILRDMLLHSTNLTAEVLGLTASRSRGLSPATLAESADAMTRWLREATGARLDLVDHSGLGGASRVTAQEMAVALASRGVMARLRPLLKTIELSDAGGSALAMPPGLVRAKTGTLNFVSALAGYERTMAGSDLAFAIFSADLESRAEAADDEDEIPEGSRSFLARSRRLQQGLLQRWGLMTV</sequence>
<organism evidence="3 4">
    <name type="scientific">Rubellimicrobium rubrum</name>
    <dbReference type="NCBI Taxonomy" id="2585369"/>
    <lineage>
        <taxon>Bacteria</taxon>
        <taxon>Pseudomonadati</taxon>
        <taxon>Pseudomonadota</taxon>
        <taxon>Alphaproteobacteria</taxon>
        <taxon>Rhodobacterales</taxon>
        <taxon>Roseobacteraceae</taxon>
        <taxon>Rubellimicrobium</taxon>
    </lineage>
</organism>
<dbReference type="GO" id="GO:0000270">
    <property type="term" value="P:peptidoglycan metabolic process"/>
    <property type="evidence" value="ECO:0007669"/>
    <property type="project" value="TreeGrafter"/>
</dbReference>
<dbReference type="OrthoDB" id="5372081at2"/>